<dbReference type="InterPro" id="IPR016186">
    <property type="entry name" value="C-type_lectin-like/link_sf"/>
</dbReference>
<dbReference type="GeneID" id="119734927"/>
<dbReference type="PROSITE" id="PS00615">
    <property type="entry name" value="C_TYPE_LECTIN_1"/>
    <property type="match status" value="1"/>
</dbReference>
<evidence type="ECO:0000259" key="3">
    <source>
        <dbReference type="PROSITE" id="PS50041"/>
    </source>
</evidence>
<dbReference type="AlphaFoldDB" id="A0A914ALT6"/>
<dbReference type="InterPro" id="IPR016187">
    <property type="entry name" value="CTDL_fold"/>
</dbReference>
<reference evidence="4" key="1">
    <citation type="submission" date="2022-11" db="UniProtKB">
        <authorList>
            <consortium name="EnsemblMetazoa"/>
        </authorList>
    </citation>
    <scope>IDENTIFICATION</scope>
</reference>
<dbReference type="Gene3D" id="3.10.100.10">
    <property type="entry name" value="Mannose-Binding Protein A, subunit A"/>
    <property type="match status" value="1"/>
</dbReference>
<dbReference type="InterPro" id="IPR050111">
    <property type="entry name" value="C-type_lectin/snaclec_domain"/>
</dbReference>
<evidence type="ECO:0000256" key="2">
    <source>
        <dbReference type="SAM" id="SignalP"/>
    </source>
</evidence>
<evidence type="ECO:0000313" key="5">
    <source>
        <dbReference type="Proteomes" id="UP000887568"/>
    </source>
</evidence>
<keyword evidence="5" id="KW-1185">Reference proteome</keyword>
<organism evidence="4 5">
    <name type="scientific">Patiria miniata</name>
    <name type="common">Bat star</name>
    <name type="synonym">Asterina miniata</name>
    <dbReference type="NCBI Taxonomy" id="46514"/>
    <lineage>
        <taxon>Eukaryota</taxon>
        <taxon>Metazoa</taxon>
        <taxon>Echinodermata</taxon>
        <taxon>Eleutherozoa</taxon>
        <taxon>Asterozoa</taxon>
        <taxon>Asteroidea</taxon>
        <taxon>Valvatacea</taxon>
        <taxon>Valvatida</taxon>
        <taxon>Asterinidae</taxon>
        <taxon>Patiria</taxon>
    </lineage>
</organism>
<protein>
    <recommendedName>
        <fullName evidence="3">C-type lectin domain-containing protein</fullName>
    </recommendedName>
</protein>
<dbReference type="EnsemblMetazoa" id="XM_038208568.1">
    <property type="protein sequence ID" value="XP_038064496.1"/>
    <property type="gene ID" value="LOC119734927"/>
</dbReference>
<dbReference type="SUPFAM" id="SSF56436">
    <property type="entry name" value="C-type lectin-like"/>
    <property type="match status" value="1"/>
</dbReference>
<dbReference type="SMART" id="SM00034">
    <property type="entry name" value="CLECT"/>
    <property type="match status" value="1"/>
</dbReference>
<dbReference type="RefSeq" id="XP_038064496.1">
    <property type="nucleotide sequence ID" value="XM_038208568.1"/>
</dbReference>
<feature type="signal peptide" evidence="2">
    <location>
        <begin position="1"/>
        <end position="29"/>
    </location>
</feature>
<keyword evidence="2" id="KW-0732">Signal</keyword>
<dbReference type="PROSITE" id="PS50041">
    <property type="entry name" value="C_TYPE_LECTIN_2"/>
    <property type="match status" value="1"/>
</dbReference>
<evidence type="ECO:0000313" key="4">
    <source>
        <dbReference type="EnsemblMetazoa" id="XP_038064496.1"/>
    </source>
</evidence>
<feature type="chain" id="PRO_5037229270" description="C-type lectin domain-containing protein" evidence="2">
    <location>
        <begin position="30"/>
        <end position="182"/>
    </location>
</feature>
<keyword evidence="1" id="KW-1015">Disulfide bond</keyword>
<accession>A0A914ALT6</accession>
<feature type="domain" description="C-type lectin" evidence="3">
    <location>
        <begin position="43"/>
        <end position="157"/>
    </location>
</feature>
<sequence length="182" mass="19822">MELTLGAMFKLCILQWLPIWGFLAASISAANMMRCPGPGWQLWKGSCYVLTDKTSTWQEGKSACRSMGGRMAAPRSSEENDFFVSLAGPGGKVWIACKFNTAVAGGQLACEGVEAEFTKWHNGEPNNDSEECVLLKAISSGTWFDYSCQNPYPSVCKKRAAKPSRDLVCYEVGENGRLVGTA</sequence>
<dbReference type="OrthoDB" id="6133475at2759"/>
<dbReference type="InterPro" id="IPR018378">
    <property type="entry name" value="C-type_lectin_CS"/>
</dbReference>
<dbReference type="Pfam" id="PF00059">
    <property type="entry name" value="Lectin_C"/>
    <property type="match status" value="1"/>
</dbReference>
<evidence type="ECO:0000256" key="1">
    <source>
        <dbReference type="ARBA" id="ARBA00023157"/>
    </source>
</evidence>
<dbReference type="Proteomes" id="UP000887568">
    <property type="component" value="Unplaced"/>
</dbReference>
<dbReference type="PANTHER" id="PTHR22803">
    <property type="entry name" value="MANNOSE, PHOSPHOLIPASE, LECTIN RECEPTOR RELATED"/>
    <property type="match status" value="1"/>
</dbReference>
<dbReference type="CDD" id="cd00037">
    <property type="entry name" value="CLECT"/>
    <property type="match status" value="1"/>
</dbReference>
<name>A0A914ALT6_PATMI</name>
<proteinExistence type="predicted"/>
<dbReference type="InterPro" id="IPR001304">
    <property type="entry name" value="C-type_lectin-like"/>
</dbReference>